<dbReference type="Proteomes" id="UP000887013">
    <property type="component" value="Unassembled WGS sequence"/>
</dbReference>
<evidence type="ECO:0000313" key="2">
    <source>
        <dbReference type="Proteomes" id="UP000887013"/>
    </source>
</evidence>
<keyword evidence="2" id="KW-1185">Reference proteome</keyword>
<gene>
    <name evidence="1" type="ORF">NPIL_388581</name>
</gene>
<sequence length="78" mass="8896">MVLEYFESEILSVIAASQRSSCLTTLIRKSKTNVQITESDFCAGDLHVGCHSTSICKKATLQWEYIWEKICSRYGCRQ</sequence>
<reference evidence="1" key="1">
    <citation type="submission" date="2020-08" db="EMBL/GenBank/DDBJ databases">
        <title>Multicomponent nature underlies the extraordinary mechanical properties of spider dragline silk.</title>
        <authorList>
            <person name="Kono N."/>
            <person name="Nakamura H."/>
            <person name="Mori M."/>
            <person name="Yoshida Y."/>
            <person name="Ohtoshi R."/>
            <person name="Malay A.D."/>
            <person name="Moran D.A.P."/>
            <person name="Tomita M."/>
            <person name="Numata K."/>
            <person name="Arakawa K."/>
        </authorList>
    </citation>
    <scope>NUCLEOTIDE SEQUENCE</scope>
</reference>
<accession>A0A8X6QEH6</accession>
<dbReference type="EMBL" id="BMAW01080716">
    <property type="protein sequence ID" value="GFU20888.1"/>
    <property type="molecule type" value="Genomic_DNA"/>
</dbReference>
<organism evidence="1 2">
    <name type="scientific">Nephila pilipes</name>
    <name type="common">Giant wood spider</name>
    <name type="synonym">Nephila maculata</name>
    <dbReference type="NCBI Taxonomy" id="299642"/>
    <lineage>
        <taxon>Eukaryota</taxon>
        <taxon>Metazoa</taxon>
        <taxon>Ecdysozoa</taxon>
        <taxon>Arthropoda</taxon>
        <taxon>Chelicerata</taxon>
        <taxon>Arachnida</taxon>
        <taxon>Araneae</taxon>
        <taxon>Araneomorphae</taxon>
        <taxon>Entelegynae</taxon>
        <taxon>Araneoidea</taxon>
        <taxon>Nephilidae</taxon>
        <taxon>Nephila</taxon>
    </lineage>
</organism>
<proteinExistence type="predicted"/>
<protein>
    <submittedName>
        <fullName evidence="1">Uncharacterized protein</fullName>
    </submittedName>
</protein>
<name>A0A8X6QEH6_NEPPI</name>
<evidence type="ECO:0000313" key="1">
    <source>
        <dbReference type="EMBL" id="GFU20888.1"/>
    </source>
</evidence>
<dbReference type="AlphaFoldDB" id="A0A8X6QEH6"/>
<comment type="caution">
    <text evidence="1">The sequence shown here is derived from an EMBL/GenBank/DDBJ whole genome shotgun (WGS) entry which is preliminary data.</text>
</comment>